<dbReference type="GO" id="GO:0005525">
    <property type="term" value="F:GTP binding"/>
    <property type="evidence" value="ECO:0007669"/>
    <property type="project" value="InterPro"/>
</dbReference>
<proteinExistence type="predicted"/>
<dbReference type="Pfam" id="PF03205">
    <property type="entry name" value="MobB"/>
    <property type="match status" value="1"/>
</dbReference>
<dbReference type="KEGG" id="dor:Desor_4852"/>
<dbReference type="RefSeq" id="WP_014187059.1">
    <property type="nucleotide sequence ID" value="NC_016584.1"/>
</dbReference>
<dbReference type="PATRIC" id="fig|768706.3.peg.4935"/>
<feature type="domain" description="Molybdopterin-guanine dinucleotide biosynthesis protein B (MobB)" evidence="1">
    <location>
        <begin position="12"/>
        <end position="142"/>
    </location>
</feature>
<reference evidence="3" key="1">
    <citation type="submission" date="2011-11" db="EMBL/GenBank/DDBJ databases">
        <title>Complete sequence of Desulfosporosinus orientis DSM 765.</title>
        <authorList>
            <person name="Lucas S."/>
            <person name="Han J."/>
            <person name="Lapidus A."/>
            <person name="Cheng J.-F."/>
            <person name="Goodwin L."/>
            <person name="Pitluck S."/>
            <person name="Peters L."/>
            <person name="Ovchinnikova G."/>
            <person name="Teshima H."/>
            <person name="Detter J.C."/>
            <person name="Han C."/>
            <person name="Tapia R."/>
            <person name="Land M."/>
            <person name="Hauser L."/>
            <person name="Kyrpides N."/>
            <person name="Ivanova N."/>
            <person name="Pagani I."/>
            <person name="Pester M."/>
            <person name="Spring S."/>
            <person name="Ollivier B."/>
            <person name="Rattei T."/>
            <person name="Klenk H.-P."/>
            <person name="Wagner M."/>
            <person name="Loy A."/>
            <person name="Woyke T."/>
        </authorList>
    </citation>
    <scope>NUCLEOTIDE SEQUENCE [LARGE SCALE GENOMIC DNA]</scope>
    <source>
        <strain evidence="3">ATCC 19365 / DSM 765 / NCIMB 8382 / VKM B-1628</strain>
    </source>
</reference>
<dbReference type="STRING" id="768706.Desor_4852"/>
<protein>
    <submittedName>
        <fullName evidence="2">Molybdopterin-guanine dinucleotide biosynthesis protein MobB</fullName>
    </submittedName>
</protein>
<dbReference type="OrthoDB" id="9786803at2"/>
<dbReference type="PANTHER" id="PTHR40072">
    <property type="entry name" value="MOLYBDOPTERIN-GUANINE DINUCLEOTIDE BIOSYNTHESIS ADAPTER PROTEIN-RELATED"/>
    <property type="match status" value="1"/>
</dbReference>
<dbReference type="HOGENOM" id="CLU_068199_2_2_9"/>
<dbReference type="CDD" id="cd03116">
    <property type="entry name" value="MobB"/>
    <property type="match status" value="1"/>
</dbReference>
<reference evidence="2 3" key="2">
    <citation type="journal article" date="2012" name="J. Bacteriol.">
        <title>Complete genome sequences of Desulfosporosinus orientis DSM765T, Desulfosporosinus youngiae DSM17734T, Desulfosporosinus meridiei DSM13257T, and Desulfosporosinus acidiphilus DSM22704T.</title>
        <authorList>
            <person name="Pester M."/>
            <person name="Brambilla E."/>
            <person name="Alazard D."/>
            <person name="Rattei T."/>
            <person name="Weinmaier T."/>
            <person name="Han J."/>
            <person name="Lucas S."/>
            <person name="Lapidus A."/>
            <person name="Cheng J.F."/>
            <person name="Goodwin L."/>
            <person name="Pitluck S."/>
            <person name="Peters L."/>
            <person name="Ovchinnikova G."/>
            <person name="Teshima H."/>
            <person name="Detter J.C."/>
            <person name="Han C.S."/>
            <person name="Tapia R."/>
            <person name="Land M.L."/>
            <person name="Hauser L."/>
            <person name="Kyrpides N.C."/>
            <person name="Ivanova N.N."/>
            <person name="Pagani I."/>
            <person name="Huntmann M."/>
            <person name="Wei C.L."/>
            <person name="Davenport K.W."/>
            <person name="Daligault H."/>
            <person name="Chain P.S."/>
            <person name="Chen A."/>
            <person name="Mavromatis K."/>
            <person name="Markowitz V."/>
            <person name="Szeto E."/>
            <person name="Mikhailova N."/>
            <person name="Pati A."/>
            <person name="Wagner M."/>
            <person name="Woyke T."/>
            <person name="Ollivier B."/>
            <person name="Klenk H.P."/>
            <person name="Spring S."/>
            <person name="Loy A."/>
        </authorList>
    </citation>
    <scope>NUCLEOTIDE SEQUENCE [LARGE SCALE GENOMIC DNA]</scope>
    <source>
        <strain evidence="3">ATCC 19365 / DSM 765 / NCIMB 8382 / VKM B-1628</strain>
    </source>
</reference>
<dbReference type="NCBIfam" id="TIGR00176">
    <property type="entry name" value="mobB"/>
    <property type="match status" value="1"/>
</dbReference>
<dbReference type="GO" id="GO:0006777">
    <property type="term" value="P:Mo-molybdopterin cofactor biosynthetic process"/>
    <property type="evidence" value="ECO:0007669"/>
    <property type="project" value="InterPro"/>
</dbReference>
<dbReference type="InterPro" id="IPR027417">
    <property type="entry name" value="P-loop_NTPase"/>
</dbReference>
<dbReference type="eggNOG" id="COG1763">
    <property type="taxonomic scope" value="Bacteria"/>
</dbReference>
<name>G7WHG3_DESOD</name>
<sequence length="174" mass="19484">MDIKGKRNQIPVISIVGGKSNSGKTTLLEKLIREAKQRGWRVATLKHDVHGFEMDQPGKDTWRHDQAGADVVAISSPQRIAVLERVSEDQPLDEVLSRIHGVDVIFTEGYKHADKPKIEVFRSAVHQELFSKRDELIAIASDIQFDNGIPCFNLDDAKGLCDLIQTVFNIKKNA</sequence>
<evidence type="ECO:0000259" key="1">
    <source>
        <dbReference type="Pfam" id="PF03205"/>
    </source>
</evidence>
<dbReference type="AlphaFoldDB" id="G7WHG3"/>
<dbReference type="EMBL" id="CP003108">
    <property type="protein sequence ID" value="AET70253.1"/>
    <property type="molecule type" value="Genomic_DNA"/>
</dbReference>
<accession>G7WHG3</accession>
<dbReference type="Proteomes" id="UP000006346">
    <property type="component" value="Chromosome"/>
</dbReference>
<organism evidence="2 3">
    <name type="scientific">Desulfosporosinus orientis (strain ATCC 19365 / DSM 765 / NCIMB 8382 / VKM B-1628 / Singapore I)</name>
    <name type="common">Desulfotomaculum orientis</name>
    <dbReference type="NCBI Taxonomy" id="768706"/>
    <lineage>
        <taxon>Bacteria</taxon>
        <taxon>Bacillati</taxon>
        <taxon>Bacillota</taxon>
        <taxon>Clostridia</taxon>
        <taxon>Eubacteriales</taxon>
        <taxon>Desulfitobacteriaceae</taxon>
        <taxon>Desulfosporosinus</taxon>
    </lineage>
</organism>
<dbReference type="InterPro" id="IPR052539">
    <property type="entry name" value="MGD_biosynthesis_adapter"/>
</dbReference>
<dbReference type="PANTHER" id="PTHR40072:SF1">
    <property type="entry name" value="MOLYBDOPTERIN-GUANINE DINUCLEOTIDE BIOSYNTHESIS ADAPTER PROTEIN"/>
    <property type="match status" value="1"/>
</dbReference>
<dbReference type="SUPFAM" id="SSF52540">
    <property type="entry name" value="P-loop containing nucleoside triphosphate hydrolases"/>
    <property type="match status" value="1"/>
</dbReference>
<evidence type="ECO:0000313" key="3">
    <source>
        <dbReference type="Proteomes" id="UP000006346"/>
    </source>
</evidence>
<evidence type="ECO:0000313" key="2">
    <source>
        <dbReference type="EMBL" id="AET70253.1"/>
    </source>
</evidence>
<dbReference type="InterPro" id="IPR004435">
    <property type="entry name" value="MobB_dom"/>
</dbReference>
<dbReference type="Gene3D" id="3.40.50.300">
    <property type="entry name" value="P-loop containing nucleotide triphosphate hydrolases"/>
    <property type="match status" value="1"/>
</dbReference>
<gene>
    <name evidence="2" type="ordered locus">Desor_4852</name>
</gene>
<keyword evidence="3" id="KW-1185">Reference proteome</keyword>